<dbReference type="InterPro" id="IPR029062">
    <property type="entry name" value="Class_I_gatase-like"/>
</dbReference>
<evidence type="ECO:0000256" key="1">
    <source>
        <dbReference type="ARBA" id="ARBA00023016"/>
    </source>
</evidence>
<dbReference type="OrthoDB" id="9792284at2"/>
<dbReference type="SUPFAM" id="SSF52317">
    <property type="entry name" value="Class I glutamine amidotransferase-like"/>
    <property type="match status" value="1"/>
</dbReference>
<dbReference type="EMBL" id="BGOW01000010">
    <property type="protein sequence ID" value="GBL45362.1"/>
    <property type="molecule type" value="Genomic_DNA"/>
</dbReference>
<dbReference type="AlphaFoldDB" id="A0A401JCG9"/>
<sequence>MAKVLFILTAANELTLKNGDRIPTGFWAQEFVPPHHIFLEHGHTIDIATPRGKPAALDENCFAPAFHHHDTGRIANLREQLSEIEAWHTPLSLERLALAGAKYDALFFPGGYGPMADLICSEAAGNLVKRILASGGLIGAVSHGPAGLVMAQQGGNWLFAGYQMTCFSPQEEQLAGLADTLPELLPERLARLGGELYFGAPDSEHVVIDRQLHTGQNPASVEKLAFAMARRLKKMGSLDKDACGTPCS</sequence>
<protein>
    <submittedName>
        <fullName evidence="4">ThiJ/PfpI family protein</fullName>
    </submittedName>
</protein>
<comment type="similarity">
    <text evidence="3">Belongs to the peptidase C56 family. HSP31-like subfamily.</text>
</comment>
<evidence type="ECO:0000313" key="5">
    <source>
        <dbReference type="Proteomes" id="UP000286806"/>
    </source>
</evidence>
<evidence type="ECO:0000256" key="2">
    <source>
        <dbReference type="ARBA" id="ARBA00023239"/>
    </source>
</evidence>
<dbReference type="Proteomes" id="UP000286806">
    <property type="component" value="Unassembled WGS sequence"/>
</dbReference>
<dbReference type="InterPro" id="IPR032633">
    <property type="entry name" value="ThiJ-like"/>
</dbReference>
<dbReference type="Pfam" id="PF17124">
    <property type="entry name" value="ThiJ_like"/>
    <property type="match status" value="1"/>
</dbReference>
<dbReference type="Gene3D" id="3.40.50.880">
    <property type="match status" value="1"/>
</dbReference>
<keyword evidence="5" id="KW-1185">Reference proteome</keyword>
<gene>
    <name evidence="4" type="ORF">SFMTTN_1169</name>
</gene>
<keyword evidence="2" id="KW-0456">Lyase</keyword>
<dbReference type="PANTHER" id="PTHR48094">
    <property type="entry name" value="PROTEIN/NUCLEIC ACID DEGLYCASE DJ-1-RELATED"/>
    <property type="match status" value="1"/>
</dbReference>
<evidence type="ECO:0000256" key="3">
    <source>
        <dbReference type="ARBA" id="ARBA00038493"/>
    </source>
</evidence>
<dbReference type="InterPro" id="IPR050325">
    <property type="entry name" value="Prot/Nucl_acid_deglycase"/>
</dbReference>
<accession>A0A401JCG9</accession>
<reference evidence="4 5" key="1">
    <citation type="journal article" date="2019" name="Front. Microbiol.">
        <title>Genomes of Neutrophilic Sulfur-Oxidizing Chemolithoautotrophs Representing 9 Proteobacterial Species From 8 Genera.</title>
        <authorList>
            <person name="Watanabe T."/>
            <person name="Kojima H."/>
            <person name="Umezawa K."/>
            <person name="Hori C."/>
            <person name="Takasuka T.E."/>
            <person name="Kato Y."/>
            <person name="Fukui M."/>
        </authorList>
    </citation>
    <scope>NUCLEOTIDE SEQUENCE [LARGE SCALE GENOMIC DNA]</scope>
    <source>
        <strain evidence="4 5">TTN</strain>
    </source>
</reference>
<evidence type="ECO:0000313" key="4">
    <source>
        <dbReference type="EMBL" id="GBL45362.1"/>
    </source>
</evidence>
<dbReference type="GO" id="GO:0019243">
    <property type="term" value="P:methylglyoxal catabolic process to D-lactate via S-lactoyl-glutathione"/>
    <property type="evidence" value="ECO:0007669"/>
    <property type="project" value="TreeGrafter"/>
</dbReference>
<name>A0A401JCG9_9PROT</name>
<comment type="caution">
    <text evidence="4">The sequence shown here is derived from an EMBL/GenBank/DDBJ whole genome shotgun (WGS) entry which is preliminary data.</text>
</comment>
<proteinExistence type="inferred from homology"/>
<organism evidence="4 5">
    <name type="scientific">Sulfuriferula multivorans</name>
    <dbReference type="NCBI Taxonomy" id="1559896"/>
    <lineage>
        <taxon>Bacteria</taxon>
        <taxon>Pseudomonadati</taxon>
        <taxon>Pseudomonadota</taxon>
        <taxon>Betaproteobacteria</taxon>
        <taxon>Nitrosomonadales</taxon>
        <taxon>Sulfuricellaceae</taxon>
        <taxon>Sulfuriferula</taxon>
    </lineage>
</organism>
<dbReference type="CDD" id="cd03141">
    <property type="entry name" value="GATase1_Hsp31_like"/>
    <property type="match status" value="1"/>
</dbReference>
<dbReference type="RefSeq" id="WP_124704189.1">
    <property type="nucleotide sequence ID" value="NZ_BGOW01000010.1"/>
</dbReference>
<dbReference type="PANTHER" id="PTHR48094:SF11">
    <property type="entry name" value="GLUTATHIONE-INDEPENDENT GLYOXALASE HSP31-RELATED"/>
    <property type="match status" value="1"/>
</dbReference>
<dbReference type="GO" id="GO:0019172">
    <property type="term" value="F:glyoxalase III activity"/>
    <property type="evidence" value="ECO:0007669"/>
    <property type="project" value="TreeGrafter"/>
</dbReference>
<keyword evidence="1" id="KW-0346">Stress response</keyword>
<dbReference type="GO" id="GO:0005737">
    <property type="term" value="C:cytoplasm"/>
    <property type="evidence" value="ECO:0007669"/>
    <property type="project" value="TreeGrafter"/>
</dbReference>